<dbReference type="Proteomes" id="UP001155483">
    <property type="component" value="Unassembled WGS sequence"/>
</dbReference>
<sequence>MRCSVLLILLLSTFLVKAQTGILTGNIVDEKKKAIAGATAQLVLLKDSSVIRSTTSDKEGEFSFGNIQFGRYQLRISHVGFAPLFIDSIFFREERYDFNLNDLELKAGGAAQGLKEVVVYAEKPLIESKEGNITYNVGESALSASSNAGELLTNVPLVTKDPSGNITVKGKEPKILIDDKPVELNLQQLQDLLESMPGSSIEKIEVMTNPPPQYAAEQGGVINIVTRKGRVGVSGRVTVYAGTRGEAGVNGNYNYRKQGLVINITAGAGYNRTLGNGYSIRENTYKDSVNHLNTNNNYNNKNFRPNLRANIDYEINKQHALNFVLQYNQNGLDNGNLTRYQNFNRFEQLYKLSQRNNATTGNNYNPNLSINYTFRAKKPGNVFRLYTNLLSSTSENDRIFYQQYFYPDQTPWYDSTQQQFTDNQTNGYNIRASYDLPLQNKKTSLSFGSYYNVSNSHIIVDANSKGRYDMNFRSMDSLSNNFRYHQFIKNVRGSVKHVFAPGFSLSAGANLEATNTLFELYRTNSDTSNQYWSLLPFFNFNRNWVNDLSMTVSYRRTIRRPGINEQNPSIDFSDAYNIRMGNPDLEASLSHNFDLVFGKSNKLFYANLGLGYNIVEDIFSQIRVLMDDEKTKITWQNISGRKEYEISTWSGYTLAKKTRINLSATYTYNTYNDYDKRERNYRDGGSLSTNMNANYTLKDLYTTTGSFTFNRFANPQGKVRSSLSMNLGFQARLLNKKMTVTLNAIDPFTQQQNRTFTYGKNFTVESFSAAQSRSYRLSLSYNISKKVKKATHLTPKKKGPQLPNK</sequence>
<evidence type="ECO:0000256" key="1">
    <source>
        <dbReference type="ARBA" id="ARBA00004442"/>
    </source>
</evidence>
<comment type="caution">
    <text evidence="6">The sequence shown here is derived from an EMBL/GenBank/DDBJ whole genome shotgun (WGS) entry which is preliminary data.</text>
</comment>
<evidence type="ECO:0000313" key="6">
    <source>
        <dbReference type="EMBL" id="MCU7552519.1"/>
    </source>
</evidence>
<dbReference type="Gene3D" id="2.60.40.1120">
    <property type="entry name" value="Carboxypeptidase-like, regulatory domain"/>
    <property type="match status" value="1"/>
</dbReference>
<evidence type="ECO:0000313" key="7">
    <source>
        <dbReference type="Proteomes" id="UP001155483"/>
    </source>
</evidence>
<dbReference type="SUPFAM" id="SSF56935">
    <property type="entry name" value="Porins"/>
    <property type="match status" value="1"/>
</dbReference>
<dbReference type="GO" id="GO:0009279">
    <property type="term" value="C:cell outer membrane"/>
    <property type="evidence" value="ECO:0007669"/>
    <property type="project" value="UniProtKB-SubCell"/>
</dbReference>
<accession>A0A9X3BHL4</accession>
<name>A0A9X3BHL4_9BACT</name>
<evidence type="ECO:0000259" key="5">
    <source>
        <dbReference type="Pfam" id="PF14905"/>
    </source>
</evidence>
<dbReference type="Gene3D" id="2.40.170.20">
    <property type="entry name" value="TonB-dependent receptor, beta-barrel domain"/>
    <property type="match status" value="1"/>
</dbReference>
<keyword evidence="3" id="KW-0998">Cell outer membrane</keyword>
<evidence type="ECO:0000256" key="3">
    <source>
        <dbReference type="ARBA" id="ARBA00023237"/>
    </source>
</evidence>
<dbReference type="AlphaFoldDB" id="A0A9X3BHL4"/>
<keyword evidence="7" id="KW-1185">Reference proteome</keyword>
<keyword evidence="4" id="KW-0732">Signal</keyword>
<dbReference type="SUPFAM" id="SSF49452">
    <property type="entry name" value="Starch-binding domain-like"/>
    <property type="match status" value="1"/>
</dbReference>
<dbReference type="InterPro" id="IPR041700">
    <property type="entry name" value="OMP_b-brl_3"/>
</dbReference>
<dbReference type="InterPro" id="IPR037066">
    <property type="entry name" value="Plug_dom_sf"/>
</dbReference>
<dbReference type="InterPro" id="IPR013784">
    <property type="entry name" value="Carb-bd-like_fold"/>
</dbReference>
<dbReference type="InterPro" id="IPR036942">
    <property type="entry name" value="Beta-barrel_TonB_sf"/>
</dbReference>
<feature type="chain" id="PRO_5040834323" evidence="4">
    <location>
        <begin position="19"/>
        <end position="805"/>
    </location>
</feature>
<dbReference type="RefSeq" id="WP_279299956.1">
    <property type="nucleotide sequence ID" value="NZ_JAOTIF010000035.1"/>
</dbReference>
<dbReference type="EMBL" id="JAOTIF010000035">
    <property type="protein sequence ID" value="MCU7552519.1"/>
    <property type="molecule type" value="Genomic_DNA"/>
</dbReference>
<dbReference type="Pfam" id="PF14905">
    <property type="entry name" value="OMP_b-brl_3"/>
    <property type="match status" value="1"/>
</dbReference>
<feature type="signal peptide" evidence="4">
    <location>
        <begin position="1"/>
        <end position="18"/>
    </location>
</feature>
<comment type="subcellular location">
    <subcellularLocation>
        <location evidence="1">Cell outer membrane</location>
    </subcellularLocation>
</comment>
<feature type="domain" description="Outer membrane protein beta-barrel" evidence="5">
    <location>
        <begin position="377"/>
        <end position="781"/>
    </location>
</feature>
<dbReference type="Gene3D" id="2.170.130.10">
    <property type="entry name" value="TonB-dependent receptor, plug domain"/>
    <property type="match status" value="1"/>
</dbReference>
<reference evidence="6" key="2">
    <citation type="submission" date="2023-04" db="EMBL/GenBank/DDBJ databases">
        <title>Paracnuella aquatica gen. nov., sp. nov., a member of the family Chitinophagaceae isolated from a hot spring.</title>
        <authorList>
            <person name="Wang C."/>
        </authorList>
    </citation>
    <scope>NUCLEOTIDE SEQUENCE</scope>
    <source>
        <strain evidence="6">LB-8</strain>
    </source>
</reference>
<reference evidence="6" key="1">
    <citation type="submission" date="2022-09" db="EMBL/GenBank/DDBJ databases">
        <authorList>
            <person name="Yuan C."/>
            <person name="Ke Z."/>
        </authorList>
    </citation>
    <scope>NUCLEOTIDE SEQUENCE</scope>
    <source>
        <strain evidence="6">LB-8</strain>
    </source>
</reference>
<dbReference type="Pfam" id="PF13620">
    <property type="entry name" value="CarboxypepD_reg"/>
    <property type="match status" value="1"/>
</dbReference>
<evidence type="ECO:0000256" key="2">
    <source>
        <dbReference type="ARBA" id="ARBA00023136"/>
    </source>
</evidence>
<keyword evidence="2" id="KW-0472">Membrane</keyword>
<protein>
    <submittedName>
        <fullName evidence="6">Outer membrane beta-barrel protein</fullName>
    </submittedName>
</protein>
<dbReference type="GO" id="GO:0030246">
    <property type="term" value="F:carbohydrate binding"/>
    <property type="evidence" value="ECO:0007669"/>
    <property type="project" value="InterPro"/>
</dbReference>
<gene>
    <name evidence="6" type="ORF">OCK74_25595</name>
</gene>
<organism evidence="6 7">
    <name type="scientific">Paraflavisolibacter caeni</name>
    <dbReference type="NCBI Taxonomy" id="2982496"/>
    <lineage>
        <taxon>Bacteria</taxon>
        <taxon>Pseudomonadati</taxon>
        <taxon>Bacteroidota</taxon>
        <taxon>Chitinophagia</taxon>
        <taxon>Chitinophagales</taxon>
        <taxon>Chitinophagaceae</taxon>
        <taxon>Paraflavisolibacter</taxon>
    </lineage>
</organism>
<evidence type="ECO:0000256" key="4">
    <source>
        <dbReference type="SAM" id="SignalP"/>
    </source>
</evidence>
<proteinExistence type="predicted"/>